<proteinExistence type="predicted"/>
<dbReference type="EMBL" id="CP019290">
    <property type="protein sequence ID" value="AXX59365.1"/>
    <property type="molecule type" value="Genomic_DNA"/>
</dbReference>
<sequence>MKFEEVKDFLNQVKDSPELLDIDLSVHEKTINEVIRAEKKYLFGIEHTTKSARLEEIEKILLKSIESLNNEDQKN</sequence>
<name>A0AAN1UBG9_VIBVL</name>
<evidence type="ECO:0000313" key="1">
    <source>
        <dbReference type="EMBL" id="AXX59365.1"/>
    </source>
</evidence>
<protein>
    <submittedName>
        <fullName evidence="1">Uncharacterized protein</fullName>
    </submittedName>
</protein>
<organism evidence="1 2">
    <name type="scientific">Vibrio vulnificus</name>
    <dbReference type="NCBI Taxonomy" id="672"/>
    <lineage>
        <taxon>Bacteria</taxon>
        <taxon>Pseudomonadati</taxon>
        <taxon>Pseudomonadota</taxon>
        <taxon>Gammaproteobacteria</taxon>
        <taxon>Vibrionales</taxon>
        <taxon>Vibrionaceae</taxon>
        <taxon>Vibrio</taxon>
    </lineage>
</organism>
<dbReference type="RefSeq" id="WP_118893503.1">
    <property type="nucleotide sequence ID" value="NZ_CP019290.1"/>
</dbReference>
<evidence type="ECO:0000313" key="2">
    <source>
        <dbReference type="Proteomes" id="UP000263418"/>
    </source>
</evidence>
<gene>
    <name evidence="1" type="ORF">FORC53_1026</name>
</gene>
<dbReference type="AlphaFoldDB" id="A0AAN1UBG9"/>
<reference evidence="1 2" key="1">
    <citation type="submission" date="2017-01" db="EMBL/GenBank/DDBJ databases">
        <title>Complete Genome Sequence of Vibrio vulnificus FORC_053.</title>
        <authorList>
            <consortium name="Food-borne Pathogen Omics Research Center"/>
            <person name="Chung H.Y."/>
            <person name="Na E.J."/>
            <person name="Song J.S."/>
            <person name="Kim H."/>
            <person name="Lee J.-H."/>
            <person name="Ryu S."/>
            <person name="Choi S.H."/>
        </authorList>
    </citation>
    <scope>NUCLEOTIDE SEQUENCE [LARGE SCALE GENOMIC DNA]</scope>
    <source>
        <strain evidence="1 2">FORC_053</strain>
    </source>
</reference>
<accession>A0AAN1UBG9</accession>
<dbReference type="Proteomes" id="UP000263418">
    <property type="component" value="Chromosome 1"/>
</dbReference>